<feature type="signal peptide" evidence="1">
    <location>
        <begin position="1"/>
        <end position="26"/>
    </location>
</feature>
<feature type="domain" description="PKD" evidence="2">
    <location>
        <begin position="1198"/>
        <end position="1280"/>
    </location>
</feature>
<dbReference type="NCBIfam" id="TIGR04131">
    <property type="entry name" value="Bac_Flav_CTERM"/>
    <property type="match status" value="1"/>
</dbReference>
<dbReference type="Pfam" id="PF18911">
    <property type="entry name" value="PKD_4"/>
    <property type="match status" value="14"/>
</dbReference>
<feature type="domain" description="PKD" evidence="2">
    <location>
        <begin position="803"/>
        <end position="847"/>
    </location>
</feature>
<protein>
    <submittedName>
        <fullName evidence="3">PKD domain-containing protein</fullName>
    </submittedName>
</protein>
<feature type="chain" id="PRO_5021022922" evidence="1">
    <location>
        <begin position="27"/>
        <end position="1615"/>
    </location>
</feature>
<feature type="domain" description="PKD" evidence="2">
    <location>
        <begin position="301"/>
        <end position="353"/>
    </location>
</feature>
<feature type="domain" description="PKD" evidence="2">
    <location>
        <begin position="1130"/>
        <end position="1189"/>
    </location>
</feature>
<sequence length="1615" mass="170429">MRNEFRPLRTWLLAILFLLGAGTVQAQLRAGFTATPRTGCAPIVVNFIDTSAGVPTSWLWDLGNGVISTLRSPSTTYINPGTYTVKLLVTNSNGTDEVIKTDYITVLPSPTVDFAGNNINGCAPMNTTFTSTVASSTPIVSYSWDLGDGNPSNVANPSHVYNTPGLYTVTLLVTNSSGCSKALTKDQYIKVGTKPVAAFINSTPSNCTIPFTVNFTNQSTGTGNTYAWDFGDGGTSTQANPSHTYTTAGTYSVKLTVTNAFTCSDVVTKTALVNVGSTTAFTVASPVCVGQPITLTNGSAPVAASQTWDFGDATTSTDALPVKSYATPGTYTIKLTNQFGGGCSDFITHTVTVLPKPTADFSAPQTVACAAPLTVNFTSTTTGAATYAWTFGDGGTSSLANPAHTYSSTGFYTVTLTVTSANGCTETITKPGYISVQKPQISIAGLPKGGCSPLTIEPVPTVQTNEAVTSYAWTFGDGGTSNVQNPTYTYNTNGNYTVTLTVTTVSGCSNTVTMTNAVVTGARPTAAFSALPTNVCATQAVQFTNNTTGTTGTTGYQWNFGDGGISSLPNPSYIYADTGLFTVTLIAINGACRDTLVQNNLVHVLPPIARFTADGTCADKLTKTFTNQSVVDPLQPLTYDWDFGDGSTHSNQANPSHTYTASGLYTVTLVVTNGTCTNTVQHPVRVVGETAAFTLSSATNCKGAPFTFTASANPANVSSWLWDFGDASTAATAGSATHAYSSINTYTVSLNITDLNGCTDVVTHNVQVSGPYANFNPGNLIACLQPGGNDVSFTNLSTDDGVSPIVAAVWTFGDGTPNVTDNSSPLLHHYDNAGTYTVQLEVRDAAGCSGFYTATNAVILSKPTADFTSTDLLTCTNRPISFTNNSTGSAPLTHDWDFGDASTHSNQLNPTHNYAATGQYTVTLTVTDQYGCTATQTRPNFINITFPHADFTASSLFANCPPLKDTFVNRSTDFTSQVWDFGDGSTSSLRDTAYKIYNLAGNYPVTLTVTGPGGCTDQITKTVEIQGPQGSLTYNPLSGCTPVAVSFTTTSTHSDSLIWDFGDGNTLWVPSTDNLQQHNFTDTGSFLPRIILKDNTGCTVSIFGNDLIHSYKVFPAASASTLALCDSGYVNFSGTSLSNDVITNWVWDFGDGSPTVDAQNPTHHYTTPGTFTATLTNTTQAGCSGTASTQSITVHVSPQIDITPATAEGCVPTTINFGGTILRNPAPGTLTWSWNFGNGNTASVQNPGNQVFNTPGVFTDTAFVLDANGCRDTAVRAVTVHALPLIDAGLDTALCRGNAIILQPSGGLNYVWAPDPSLSCTNCPNPSVNPIADQTYFVTGIDANGCQKLDSVHVVVHQAFTYVPPVLRDSLCVGSTLQLHTSGGDTYVWSPATYLDNPNSPNPVVNPTRDTVITYTVTISDRFGCNNVVATSTVHAFPMPQVNAGPDLFLSAGATDTLRAVTSPDVTSWLWIPSAGLSCATCTRPVVKADHDQIYRLLVRNAGGCTSFDDMRLNVLCGSGNFFFPNTFSPNGDGMNDIFFPRGTGIVGIRSFRVFNRWGEVVFERTNIKANNPLEGWDGMLRGRKAPADVYVYTCEIICSNNQTIPVKGDLTLLQ</sequence>
<name>A0A4R4DYE5_9BACT</name>
<dbReference type="Proteomes" id="UP000295164">
    <property type="component" value="Unassembled WGS sequence"/>
</dbReference>
<dbReference type="PROSITE" id="PS50093">
    <property type="entry name" value="PKD"/>
    <property type="match status" value="15"/>
</dbReference>
<evidence type="ECO:0000256" key="1">
    <source>
        <dbReference type="SAM" id="SignalP"/>
    </source>
</evidence>
<dbReference type="InterPro" id="IPR026341">
    <property type="entry name" value="T9SS_type_B"/>
</dbReference>
<evidence type="ECO:0000259" key="2">
    <source>
        <dbReference type="PROSITE" id="PS50093"/>
    </source>
</evidence>
<feature type="domain" description="PKD" evidence="2">
    <location>
        <begin position="1059"/>
        <end position="1097"/>
    </location>
</feature>
<dbReference type="SUPFAM" id="SSF49299">
    <property type="entry name" value="PKD domain"/>
    <property type="match status" value="15"/>
</dbReference>
<dbReference type="InterPro" id="IPR000601">
    <property type="entry name" value="PKD_dom"/>
</dbReference>
<dbReference type="InterPro" id="IPR022409">
    <property type="entry name" value="PKD/Chitinase_dom"/>
</dbReference>
<dbReference type="Pfam" id="PF13585">
    <property type="entry name" value="CHU_C"/>
    <property type="match status" value="1"/>
</dbReference>
<feature type="domain" description="PKD" evidence="2">
    <location>
        <begin position="524"/>
        <end position="591"/>
    </location>
</feature>
<feature type="domain" description="PKD" evidence="2">
    <location>
        <begin position="196"/>
        <end position="280"/>
    </location>
</feature>
<accession>A0A4R4DYE5</accession>
<evidence type="ECO:0000313" key="3">
    <source>
        <dbReference type="EMBL" id="TCZ68296.1"/>
    </source>
</evidence>
<feature type="domain" description="PKD" evidence="2">
    <location>
        <begin position="606"/>
        <end position="686"/>
    </location>
</feature>
<feature type="domain" description="PKD" evidence="2">
    <location>
        <begin position="110"/>
        <end position="196"/>
    </location>
</feature>
<feature type="domain" description="PKD" evidence="2">
    <location>
        <begin position="863"/>
        <end position="937"/>
    </location>
</feature>
<feature type="domain" description="PKD" evidence="2">
    <location>
        <begin position="706"/>
        <end position="768"/>
    </location>
</feature>
<dbReference type="RefSeq" id="WP_131853063.1">
    <property type="nucleotide sequence ID" value="NZ_SKFH01000029.1"/>
</dbReference>
<dbReference type="Gene3D" id="2.60.40.10">
    <property type="entry name" value="Immunoglobulins"/>
    <property type="match status" value="15"/>
</dbReference>
<proteinExistence type="predicted"/>
<dbReference type="PANTHER" id="PTHR36842:SF1">
    <property type="entry name" value="PROTEIN TOLB"/>
    <property type="match status" value="1"/>
</dbReference>
<feature type="domain" description="PKD" evidence="2">
    <location>
        <begin position="979"/>
        <end position="1032"/>
    </location>
</feature>
<evidence type="ECO:0000313" key="4">
    <source>
        <dbReference type="Proteomes" id="UP000295164"/>
    </source>
</evidence>
<dbReference type="EMBL" id="SKFH01000029">
    <property type="protein sequence ID" value="TCZ68296.1"/>
    <property type="molecule type" value="Genomic_DNA"/>
</dbReference>
<dbReference type="InterPro" id="IPR013783">
    <property type="entry name" value="Ig-like_fold"/>
</dbReference>
<dbReference type="SMART" id="SM00089">
    <property type="entry name" value="PKD"/>
    <property type="match status" value="15"/>
</dbReference>
<keyword evidence="4" id="KW-1185">Reference proteome</keyword>
<feature type="domain" description="PKD" evidence="2">
    <location>
        <begin position="356"/>
        <end position="436"/>
    </location>
</feature>
<dbReference type="FunFam" id="2.60.40.10:FF:000270">
    <property type="entry name" value="Cell surface protein"/>
    <property type="match status" value="2"/>
</dbReference>
<dbReference type="InterPro" id="IPR035986">
    <property type="entry name" value="PKD_dom_sf"/>
</dbReference>
<feature type="domain" description="PKD" evidence="2">
    <location>
        <begin position="28"/>
        <end position="94"/>
    </location>
</feature>
<comment type="caution">
    <text evidence="3">The sequence shown here is derived from an EMBL/GenBank/DDBJ whole genome shotgun (WGS) entry which is preliminary data.</text>
</comment>
<feature type="domain" description="PKD" evidence="2">
    <location>
        <begin position="439"/>
        <end position="525"/>
    </location>
</feature>
<keyword evidence="1" id="KW-0732">Signal</keyword>
<organism evidence="3 4">
    <name type="scientific">Flaviaesturariibacter aridisoli</name>
    <dbReference type="NCBI Taxonomy" id="2545761"/>
    <lineage>
        <taxon>Bacteria</taxon>
        <taxon>Pseudomonadati</taxon>
        <taxon>Bacteroidota</taxon>
        <taxon>Chitinophagia</taxon>
        <taxon>Chitinophagales</taxon>
        <taxon>Chitinophagaceae</taxon>
        <taxon>Flaviaestuariibacter</taxon>
    </lineage>
</organism>
<dbReference type="CDD" id="cd00146">
    <property type="entry name" value="PKD"/>
    <property type="match status" value="13"/>
</dbReference>
<dbReference type="PANTHER" id="PTHR36842">
    <property type="entry name" value="PROTEIN TOLB HOMOLOG"/>
    <property type="match status" value="1"/>
</dbReference>
<reference evidence="3 4" key="1">
    <citation type="submission" date="2019-03" db="EMBL/GenBank/DDBJ databases">
        <authorList>
            <person name="Kim M.K.M."/>
        </authorList>
    </citation>
    <scope>NUCLEOTIDE SEQUENCE [LARGE SCALE GENOMIC DNA]</scope>
    <source>
        <strain evidence="3 4">17J68-15</strain>
    </source>
</reference>
<dbReference type="OrthoDB" id="7794186at2"/>
<gene>
    <name evidence="3" type="ORF">E0486_14605</name>
</gene>